<evidence type="ECO:0000313" key="2">
    <source>
        <dbReference type="EMBL" id="QHT81772.1"/>
    </source>
</evidence>
<accession>A0A6C0HMA0</accession>
<name>A0A6C0HMA0_9ZZZZ</name>
<evidence type="ECO:0000259" key="1">
    <source>
        <dbReference type="Pfam" id="PF01712"/>
    </source>
</evidence>
<dbReference type="InterPro" id="IPR027417">
    <property type="entry name" value="P-loop_NTPase"/>
</dbReference>
<dbReference type="InterPro" id="IPR002624">
    <property type="entry name" value="DCK/DGK"/>
</dbReference>
<dbReference type="PANTHER" id="PTHR10513:SF35">
    <property type="entry name" value="DEOXYADENOSINE KINASE"/>
    <property type="match status" value="1"/>
</dbReference>
<organism evidence="2">
    <name type="scientific">viral metagenome</name>
    <dbReference type="NCBI Taxonomy" id="1070528"/>
    <lineage>
        <taxon>unclassified sequences</taxon>
        <taxon>metagenomes</taxon>
        <taxon>organismal metagenomes</taxon>
    </lineage>
</organism>
<dbReference type="AlphaFoldDB" id="A0A6C0HMA0"/>
<dbReference type="PIRSF" id="PIRSF000705">
    <property type="entry name" value="DNK"/>
    <property type="match status" value="1"/>
</dbReference>
<dbReference type="InterPro" id="IPR031314">
    <property type="entry name" value="DNK_dom"/>
</dbReference>
<dbReference type="InterPro" id="IPR050566">
    <property type="entry name" value="Deoxyribonucleoside_kinase"/>
</dbReference>
<protein>
    <recommendedName>
        <fullName evidence="1">Deoxynucleoside kinase domain-containing protein</fullName>
    </recommendedName>
</protein>
<dbReference type="GO" id="GO:0019136">
    <property type="term" value="F:deoxynucleoside kinase activity"/>
    <property type="evidence" value="ECO:0007669"/>
    <property type="project" value="InterPro"/>
</dbReference>
<reference evidence="2" key="1">
    <citation type="journal article" date="2020" name="Nature">
        <title>Giant virus diversity and host interactions through global metagenomics.</title>
        <authorList>
            <person name="Schulz F."/>
            <person name="Roux S."/>
            <person name="Paez-Espino D."/>
            <person name="Jungbluth S."/>
            <person name="Walsh D.A."/>
            <person name="Denef V.J."/>
            <person name="McMahon K.D."/>
            <person name="Konstantinidis K.T."/>
            <person name="Eloe-Fadrosh E.A."/>
            <person name="Kyrpides N.C."/>
            <person name="Woyke T."/>
        </authorList>
    </citation>
    <scope>NUCLEOTIDE SEQUENCE</scope>
    <source>
        <strain evidence="2">GVMAG-M-3300023184-13</strain>
    </source>
</reference>
<feature type="domain" description="Deoxynucleoside kinase" evidence="1">
    <location>
        <begin position="32"/>
        <end position="238"/>
    </location>
</feature>
<sequence length="241" mass="28562">MSLDLDIVTKSEKFQKVLDIIKNGKKKFYIFDGIIGAGKTTFITMLETSLKKTGIKAKAILEPVDIWNDTGALKYFYSDIEQNCYEFQTFTYITRIDSVINTIFDNQDIDIYLLERSIWTDRYIFMELLKPKVGNLRMQMYNMWCDLWVYIMPIIADKWILLNTSLNESISRIKMRNRNGENNINIEYQTELYKKHIEFYIKLQKDGKNVIIIENALMDDNFVNNDSIFNKIVEQIFNQNI</sequence>
<dbReference type="SUPFAM" id="SSF52540">
    <property type="entry name" value="P-loop containing nucleoside triphosphate hydrolases"/>
    <property type="match status" value="1"/>
</dbReference>
<dbReference type="PANTHER" id="PTHR10513">
    <property type="entry name" value="DEOXYNUCLEOSIDE KINASE"/>
    <property type="match status" value="1"/>
</dbReference>
<dbReference type="GO" id="GO:0005524">
    <property type="term" value="F:ATP binding"/>
    <property type="evidence" value="ECO:0007669"/>
    <property type="project" value="InterPro"/>
</dbReference>
<dbReference type="GO" id="GO:0005737">
    <property type="term" value="C:cytoplasm"/>
    <property type="evidence" value="ECO:0007669"/>
    <property type="project" value="TreeGrafter"/>
</dbReference>
<proteinExistence type="predicted"/>
<dbReference type="EMBL" id="MN739991">
    <property type="protein sequence ID" value="QHT81772.1"/>
    <property type="molecule type" value="Genomic_DNA"/>
</dbReference>
<dbReference type="Pfam" id="PF01712">
    <property type="entry name" value="dNK"/>
    <property type="match status" value="1"/>
</dbReference>
<dbReference type="Gene3D" id="3.40.50.300">
    <property type="entry name" value="P-loop containing nucleotide triphosphate hydrolases"/>
    <property type="match status" value="1"/>
</dbReference>